<dbReference type="Proteomes" id="UP000183015">
    <property type="component" value="Unassembled WGS sequence"/>
</dbReference>
<gene>
    <name evidence="1" type="ORF">SAMN05414137_11437</name>
</gene>
<evidence type="ECO:0000313" key="1">
    <source>
        <dbReference type="EMBL" id="SEL85201.1"/>
    </source>
</evidence>
<keyword evidence="2" id="KW-1185">Reference proteome</keyword>
<sequence length="74" mass="7993">MTPDTGVRDRPATMRAAPQHFRERAVDALEAWGEDTAGLAVGRDPWAFIDADLPRCALDHGTGSWTNSGDAPPF</sequence>
<reference evidence="2" key="1">
    <citation type="submission" date="2016-10" db="EMBL/GenBank/DDBJ databases">
        <authorList>
            <person name="Varghese N."/>
        </authorList>
    </citation>
    <scope>NUCLEOTIDE SEQUENCE [LARGE SCALE GENOMIC DNA]</scope>
    <source>
        <strain evidence="2">DSM 45096 / BCRC 16803 / CGMCC 4.1857 / CIP 109030 / JCM 12277 / KCTC 19219 / NBRC 100920 / 33214</strain>
    </source>
</reference>
<evidence type="ECO:0000313" key="2">
    <source>
        <dbReference type="Proteomes" id="UP000183015"/>
    </source>
</evidence>
<dbReference type="RefSeq" id="WP_042455207.1">
    <property type="nucleotide sequence ID" value="NZ_BBPN01000036.1"/>
</dbReference>
<protein>
    <submittedName>
        <fullName evidence="1">Uncharacterized protein</fullName>
    </submittedName>
</protein>
<accession>A0A1H7TK73</accession>
<name>A0A1H7TK73_STRJI</name>
<organism evidence="1 2">
    <name type="scientific">Streptacidiphilus jiangxiensis</name>
    <dbReference type="NCBI Taxonomy" id="235985"/>
    <lineage>
        <taxon>Bacteria</taxon>
        <taxon>Bacillati</taxon>
        <taxon>Actinomycetota</taxon>
        <taxon>Actinomycetes</taxon>
        <taxon>Kitasatosporales</taxon>
        <taxon>Streptomycetaceae</taxon>
        <taxon>Streptacidiphilus</taxon>
    </lineage>
</organism>
<proteinExistence type="predicted"/>
<dbReference type="AlphaFoldDB" id="A0A1H7TK73"/>
<dbReference type="OrthoDB" id="292843at2"/>
<dbReference type="EMBL" id="FOAZ01000014">
    <property type="protein sequence ID" value="SEL85201.1"/>
    <property type="molecule type" value="Genomic_DNA"/>
</dbReference>